<accession>A0ACC0FYP1</accession>
<protein>
    <submittedName>
        <fullName evidence="1">Uncharacterized protein</fullName>
    </submittedName>
</protein>
<name>A0ACC0FYP1_9ERIC</name>
<dbReference type="Proteomes" id="UP001060215">
    <property type="component" value="Chromosome 12"/>
</dbReference>
<evidence type="ECO:0000313" key="2">
    <source>
        <dbReference type="Proteomes" id="UP001060215"/>
    </source>
</evidence>
<evidence type="ECO:0000313" key="1">
    <source>
        <dbReference type="EMBL" id="KAI7993483.1"/>
    </source>
</evidence>
<proteinExistence type="predicted"/>
<organism evidence="1 2">
    <name type="scientific">Camellia lanceoleosa</name>
    <dbReference type="NCBI Taxonomy" id="1840588"/>
    <lineage>
        <taxon>Eukaryota</taxon>
        <taxon>Viridiplantae</taxon>
        <taxon>Streptophyta</taxon>
        <taxon>Embryophyta</taxon>
        <taxon>Tracheophyta</taxon>
        <taxon>Spermatophyta</taxon>
        <taxon>Magnoliopsida</taxon>
        <taxon>eudicotyledons</taxon>
        <taxon>Gunneridae</taxon>
        <taxon>Pentapetalae</taxon>
        <taxon>asterids</taxon>
        <taxon>Ericales</taxon>
        <taxon>Theaceae</taxon>
        <taxon>Camellia</taxon>
    </lineage>
</organism>
<comment type="caution">
    <text evidence="1">The sequence shown here is derived from an EMBL/GenBank/DDBJ whole genome shotgun (WGS) entry which is preliminary data.</text>
</comment>
<gene>
    <name evidence="1" type="ORF">LOK49_LG11G02639</name>
</gene>
<reference evidence="1 2" key="1">
    <citation type="journal article" date="2022" name="Plant J.">
        <title>Chromosome-level genome of Camellia lanceoleosa provides a valuable resource for understanding genome evolution and self-incompatibility.</title>
        <authorList>
            <person name="Gong W."/>
            <person name="Xiao S."/>
            <person name="Wang L."/>
            <person name="Liao Z."/>
            <person name="Chang Y."/>
            <person name="Mo W."/>
            <person name="Hu G."/>
            <person name="Li W."/>
            <person name="Zhao G."/>
            <person name="Zhu H."/>
            <person name="Hu X."/>
            <person name="Ji K."/>
            <person name="Xiang X."/>
            <person name="Song Q."/>
            <person name="Yuan D."/>
            <person name="Jin S."/>
            <person name="Zhang L."/>
        </authorList>
    </citation>
    <scope>NUCLEOTIDE SEQUENCE [LARGE SCALE GENOMIC DNA]</scope>
    <source>
        <strain evidence="1">SQ_2022a</strain>
    </source>
</reference>
<sequence length="76" mass="8244">MPSSMGHYPTCLYACPFPYPLETRPGANTTLGVDPIMKVLGVSPTYRPRHSAPRLALIPTVTALDFPSQPCGLRCL</sequence>
<keyword evidence="2" id="KW-1185">Reference proteome</keyword>
<dbReference type="EMBL" id="CM045769">
    <property type="protein sequence ID" value="KAI7993483.1"/>
    <property type="molecule type" value="Genomic_DNA"/>
</dbReference>